<dbReference type="Gene3D" id="3.90.550.10">
    <property type="entry name" value="Spore Coat Polysaccharide Biosynthesis Protein SpsA, Chain A"/>
    <property type="match status" value="1"/>
</dbReference>
<evidence type="ECO:0000313" key="2">
    <source>
        <dbReference type="EMBL" id="KAJ7699896.1"/>
    </source>
</evidence>
<keyword evidence="3" id="KW-1185">Reference proteome</keyword>
<dbReference type="InterPro" id="IPR029044">
    <property type="entry name" value="Nucleotide-diphossugar_trans"/>
</dbReference>
<evidence type="ECO:0008006" key="4">
    <source>
        <dbReference type="Google" id="ProtNLM"/>
    </source>
</evidence>
<name>A0AAD7DU69_MYCRO</name>
<feature type="signal peptide" evidence="1">
    <location>
        <begin position="1"/>
        <end position="22"/>
    </location>
</feature>
<comment type="caution">
    <text evidence="2">The sequence shown here is derived from an EMBL/GenBank/DDBJ whole genome shotgun (WGS) entry which is preliminary data.</text>
</comment>
<sequence length="472" mass="53445">MPLKRLGSLWALLPVSVALCAALLFDQNTLWFAFQAPNPTRSPESIANHEPDVTAVLLNWTRFANVIQIVTELCREPLDRVIKEVVVWNNAGNSRPLAYDDFSNCNCSHRLRIHNSPENLYFQARFMACSNASTPYCFIQDDDYLIQPEIIRSLRARIDTHDIFVIPPNEVLSSHLLSINSPSTNITFAFSWLGYGALILRATPISEEETKMADNYYSILRNRFPEIWTSDPTALFDGGAFTVGEEGVTRNRRHIAAAANYLDVIAANQSPGNDEWPYVFLASSPPEPRIDRSPCVRRSCVIESTIQSLPDLFTADTHKTAGEIFAREEQLSRMLTEQFMANYVNFPLSRAVDADRTSFFRSVWNAAKGETLLLDVFDRVQEMNWTHVEWLWLVDSSTAEALTSSTFSYSAISCAPASPEDGVSSSAVFECDISMEGINIDRARYFQLQLRKSKLSFSPWLIYETWLRGRET</sequence>
<dbReference type="AlphaFoldDB" id="A0AAD7DU69"/>
<dbReference type="SUPFAM" id="SSF53448">
    <property type="entry name" value="Nucleotide-diphospho-sugar transferases"/>
    <property type="match status" value="1"/>
</dbReference>
<proteinExistence type="predicted"/>
<dbReference type="EMBL" id="JARKIE010000021">
    <property type="protein sequence ID" value="KAJ7699896.1"/>
    <property type="molecule type" value="Genomic_DNA"/>
</dbReference>
<keyword evidence="1" id="KW-0732">Signal</keyword>
<feature type="chain" id="PRO_5041961461" description="Glycosyltransferase family 64 protein" evidence="1">
    <location>
        <begin position="23"/>
        <end position="472"/>
    </location>
</feature>
<protein>
    <recommendedName>
        <fullName evidence="4">Glycosyltransferase family 64 protein</fullName>
    </recommendedName>
</protein>
<gene>
    <name evidence="2" type="ORF">B0H17DRAFT_1047552</name>
</gene>
<reference evidence="2" key="1">
    <citation type="submission" date="2023-03" db="EMBL/GenBank/DDBJ databases">
        <title>Massive genome expansion in bonnet fungi (Mycena s.s.) driven by repeated elements and novel gene families across ecological guilds.</title>
        <authorList>
            <consortium name="Lawrence Berkeley National Laboratory"/>
            <person name="Harder C.B."/>
            <person name="Miyauchi S."/>
            <person name="Viragh M."/>
            <person name="Kuo A."/>
            <person name="Thoen E."/>
            <person name="Andreopoulos B."/>
            <person name="Lu D."/>
            <person name="Skrede I."/>
            <person name="Drula E."/>
            <person name="Henrissat B."/>
            <person name="Morin E."/>
            <person name="Kohler A."/>
            <person name="Barry K."/>
            <person name="LaButti K."/>
            <person name="Morin E."/>
            <person name="Salamov A."/>
            <person name="Lipzen A."/>
            <person name="Mereny Z."/>
            <person name="Hegedus B."/>
            <person name="Baldrian P."/>
            <person name="Stursova M."/>
            <person name="Weitz H."/>
            <person name="Taylor A."/>
            <person name="Grigoriev I.V."/>
            <person name="Nagy L.G."/>
            <person name="Martin F."/>
            <person name="Kauserud H."/>
        </authorList>
    </citation>
    <scope>NUCLEOTIDE SEQUENCE</scope>
    <source>
        <strain evidence="2">CBHHK067</strain>
    </source>
</reference>
<accession>A0AAD7DU69</accession>
<evidence type="ECO:0000256" key="1">
    <source>
        <dbReference type="SAM" id="SignalP"/>
    </source>
</evidence>
<dbReference type="Proteomes" id="UP001221757">
    <property type="component" value="Unassembled WGS sequence"/>
</dbReference>
<evidence type="ECO:0000313" key="3">
    <source>
        <dbReference type="Proteomes" id="UP001221757"/>
    </source>
</evidence>
<organism evidence="2 3">
    <name type="scientific">Mycena rosella</name>
    <name type="common">Pink bonnet</name>
    <name type="synonym">Agaricus rosellus</name>
    <dbReference type="NCBI Taxonomy" id="1033263"/>
    <lineage>
        <taxon>Eukaryota</taxon>
        <taxon>Fungi</taxon>
        <taxon>Dikarya</taxon>
        <taxon>Basidiomycota</taxon>
        <taxon>Agaricomycotina</taxon>
        <taxon>Agaricomycetes</taxon>
        <taxon>Agaricomycetidae</taxon>
        <taxon>Agaricales</taxon>
        <taxon>Marasmiineae</taxon>
        <taxon>Mycenaceae</taxon>
        <taxon>Mycena</taxon>
    </lineage>
</organism>